<evidence type="ECO:0000313" key="1">
    <source>
        <dbReference type="EMBL" id="RNA14015.1"/>
    </source>
</evidence>
<dbReference type="AlphaFoldDB" id="A0A3M7QSR8"/>
<organism evidence="1 2">
    <name type="scientific">Brachionus plicatilis</name>
    <name type="common">Marine rotifer</name>
    <name type="synonym">Brachionus muelleri</name>
    <dbReference type="NCBI Taxonomy" id="10195"/>
    <lineage>
        <taxon>Eukaryota</taxon>
        <taxon>Metazoa</taxon>
        <taxon>Spiralia</taxon>
        <taxon>Gnathifera</taxon>
        <taxon>Rotifera</taxon>
        <taxon>Eurotatoria</taxon>
        <taxon>Monogononta</taxon>
        <taxon>Pseudotrocha</taxon>
        <taxon>Ploima</taxon>
        <taxon>Brachionidae</taxon>
        <taxon>Brachionus</taxon>
    </lineage>
</organism>
<name>A0A3M7QSR8_BRAPC</name>
<gene>
    <name evidence="1" type="ORF">BpHYR1_035942</name>
</gene>
<reference evidence="1 2" key="1">
    <citation type="journal article" date="2018" name="Sci. Rep.">
        <title>Genomic signatures of local adaptation to the degree of environmental predictability in rotifers.</title>
        <authorList>
            <person name="Franch-Gras L."/>
            <person name="Hahn C."/>
            <person name="Garcia-Roger E.M."/>
            <person name="Carmona M.J."/>
            <person name="Serra M."/>
            <person name="Gomez A."/>
        </authorList>
    </citation>
    <scope>NUCLEOTIDE SEQUENCE [LARGE SCALE GENOMIC DNA]</scope>
    <source>
        <strain evidence="1">HYR1</strain>
    </source>
</reference>
<dbReference type="Proteomes" id="UP000276133">
    <property type="component" value="Unassembled WGS sequence"/>
</dbReference>
<dbReference type="EMBL" id="REGN01005278">
    <property type="protein sequence ID" value="RNA14015.1"/>
    <property type="molecule type" value="Genomic_DNA"/>
</dbReference>
<accession>A0A3M7QSR8</accession>
<keyword evidence="2" id="KW-1185">Reference proteome</keyword>
<proteinExistence type="predicted"/>
<comment type="caution">
    <text evidence="1">The sequence shown here is derived from an EMBL/GenBank/DDBJ whole genome shotgun (WGS) entry which is preliminary data.</text>
</comment>
<sequence length="117" mass="13846">MVNTKVISIEHLKEVLHKDWLKNPTEYRYFYFPPINIYSHQENDPKPTSSICNDFLKKNQIIWVIPIVIQNNGDKIFLISKENLGLLRYIGSISDSKFLQFSFPHHFICKSFAIFLK</sequence>
<evidence type="ECO:0000313" key="2">
    <source>
        <dbReference type="Proteomes" id="UP000276133"/>
    </source>
</evidence>
<protein>
    <submittedName>
        <fullName evidence="1">Uncharacterized protein</fullName>
    </submittedName>
</protein>